<proteinExistence type="predicted"/>
<name>A0A7W6A0P4_9CAUL</name>
<gene>
    <name evidence="2" type="ORF">GGR11_000597</name>
</gene>
<feature type="chain" id="PRO_5030610783" description="Hemolysin" evidence="1">
    <location>
        <begin position="22"/>
        <end position="101"/>
    </location>
</feature>
<evidence type="ECO:0000313" key="3">
    <source>
        <dbReference type="Proteomes" id="UP000532936"/>
    </source>
</evidence>
<evidence type="ECO:0000313" key="2">
    <source>
        <dbReference type="EMBL" id="MBB3871083.1"/>
    </source>
</evidence>
<dbReference type="RefSeq" id="WP_183195334.1">
    <property type="nucleotide sequence ID" value="NZ_JACIDA010000001.1"/>
</dbReference>
<dbReference type="AlphaFoldDB" id="A0A7W6A0P4"/>
<dbReference type="SMR" id="A0A7W6A0P4"/>
<evidence type="ECO:0008006" key="4">
    <source>
        <dbReference type="Google" id="ProtNLM"/>
    </source>
</evidence>
<dbReference type="EMBL" id="JACIDA010000001">
    <property type="protein sequence ID" value="MBB3871083.1"/>
    <property type="molecule type" value="Genomic_DNA"/>
</dbReference>
<feature type="signal peptide" evidence="1">
    <location>
        <begin position="1"/>
        <end position="21"/>
    </location>
</feature>
<keyword evidence="1" id="KW-0732">Signal</keyword>
<accession>A0A7W6A0P4</accession>
<comment type="caution">
    <text evidence="2">The sequence shown here is derived from an EMBL/GenBank/DDBJ whole genome shotgun (WGS) entry which is preliminary data.</text>
</comment>
<dbReference type="Proteomes" id="UP000532936">
    <property type="component" value="Unassembled WGS sequence"/>
</dbReference>
<dbReference type="Gene3D" id="3.30.10.10">
    <property type="entry name" value="Trypsin Inhibitor V, subunit A"/>
    <property type="match status" value="1"/>
</dbReference>
<reference evidence="2 3" key="1">
    <citation type="submission" date="2020-08" db="EMBL/GenBank/DDBJ databases">
        <title>Genomic Encyclopedia of Type Strains, Phase IV (KMG-IV): sequencing the most valuable type-strain genomes for metagenomic binning, comparative biology and taxonomic classification.</title>
        <authorList>
            <person name="Goeker M."/>
        </authorList>
    </citation>
    <scope>NUCLEOTIDE SEQUENCE [LARGE SCALE GENOMIC DNA]</scope>
    <source>
        <strain evidence="2 3">DSM 14878</strain>
    </source>
</reference>
<dbReference type="PROSITE" id="PS51257">
    <property type="entry name" value="PROKAR_LIPOPROTEIN"/>
    <property type="match status" value="1"/>
</dbReference>
<organism evidence="2 3">
    <name type="scientific">Brevundimonas mediterranea</name>
    <dbReference type="NCBI Taxonomy" id="74329"/>
    <lineage>
        <taxon>Bacteria</taxon>
        <taxon>Pseudomonadati</taxon>
        <taxon>Pseudomonadota</taxon>
        <taxon>Alphaproteobacteria</taxon>
        <taxon>Caulobacterales</taxon>
        <taxon>Caulobacteraceae</taxon>
        <taxon>Brevundimonas</taxon>
    </lineage>
</organism>
<sequence>MKTAFILSSVLAAGLALSACAPTETPVTIRTPGDDDAFKACKVEDYQAYVGRNRSTVPSAPEGQIFRVLCTTCIATMDYRENRVNFVYDEASGVIQQVKCG</sequence>
<evidence type="ECO:0000256" key="1">
    <source>
        <dbReference type="SAM" id="SignalP"/>
    </source>
</evidence>
<protein>
    <recommendedName>
        <fullName evidence="4">Hemolysin</fullName>
    </recommendedName>
</protein>